<reference evidence="2" key="1">
    <citation type="submission" date="2022-06" db="EMBL/GenBank/DDBJ databases">
        <title>Sequencing the genomes of 1000 actinobacteria strains.</title>
        <authorList>
            <person name="Klenk H.-P."/>
        </authorList>
    </citation>
    <scope>NUCLEOTIDE SEQUENCE</scope>
    <source>
        <strain evidence="2">DSM 46694</strain>
    </source>
</reference>
<evidence type="ECO:0000313" key="2">
    <source>
        <dbReference type="EMBL" id="MCP2362645.1"/>
    </source>
</evidence>
<dbReference type="Pfam" id="PF09250">
    <property type="entry name" value="Prim-Pol"/>
    <property type="match status" value="1"/>
</dbReference>
<dbReference type="CDD" id="cd04859">
    <property type="entry name" value="Prim_Pol"/>
    <property type="match status" value="1"/>
</dbReference>
<feature type="domain" description="DNA primase/polymerase bifunctional N-terminal" evidence="1">
    <location>
        <begin position="12"/>
        <end position="188"/>
    </location>
</feature>
<dbReference type="EMBL" id="JAMZEB010000002">
    <property type="protein sequence ID" value="MCP2362645.1"/>
    <property type="molecule type" value="Genomic_DNA"/>
</dbReference>
<gene>
    <name evidence="2" type="ORF">HD597_009665</name>
</gene>
<proteinExistence type="predicted"/>
<evidence type="ECO:0000313" key="3">
    <source>
        <dbReference type="Proteomes" id="UP001139648"/>
    </source>
</evidence>
<evidence type="ECO:0000259" key="1">
    <source>
        <dbReference type="SMART" id="SM00943"/>
    </source>
</evidence>
<keyword evidence="3" id="KW-1185">Reference proteome</keyword>
<dbReference type="Proteomes" id="UP001139648">
    <property type="component" value="Unassembled WGS sequence"/>
</dbReference>
<dbReference type="SMART" id="SM00943">
    <property type="entry name" value="Prim-Pol"/>
    <property type="match status" value="1"/>
</dbReference>
<accession>A0A9X2GRK4</accession>
<dbReference type="RefSeq" id="WP_253753586.1">
    <property type="nucleotide sequence ID" value="NZ_BAABKA010000047.1"/>
</dbReference>
<organism evidence="2 3">
    <name type="scientific">Nonomuraea thailandensis</name>
    <dbReference type="NCBI Taxonomy" id="1188745"/>
    <lineage>
        <taxon>Bacteria</taxon>
        <taxon>Bacillati</taxon>
        <taxon>Actinomycetota</taxon>
        <taxon>Actinomycetes</taxon>
        <taxon>Streptosporangiales</taxon>
        <taxon>Streptosporangiaceae</taxon>
        <taxon>Nonomuraea</taxon>
    </lineage>
</organism>
<name>A0A9X2GRK4_9ACTN</name>
<dbReference type="SUPFAM" id="SSF56747">
    <property type="entry name" value="Prim-pol domain"/>
    <property type="match status" value="1"/>
</dbReference>
<sequence>MTTTHHAAMAAALGAAARGWPVFPLAVGDKAPPRGFTNWETRATRDPGRIRAWWQRAPYNAGIATGPAGLVVIDLDRPKPGQRSPREWNLPGICDGADVFALLCQRAGIPIEWETLQVRTRRGGLHLYYTAPPGTRLPSTNGSLGWLIDTRAWGGYVVAPGSTVTLPDGTGRYTVQHATRPAPLPPSLFKQLQPAPLPAKRPVHVPIIDDRHSAYLNAALNRELAHLAAAQPGQRNRALFGAAAALGELIAGGALPEQPVKELLEQGGADLGLSRSEVVRTVESGLRHGARRPRHLATA</sequence>
<comment type="caution">
    <text evidence="2">The sequence shown here is derived from an EMBL/GenBank/DDBJ whole genome shotgun (WGS) entry which is preliminary data.</text>
</comment>
<protein>
    <recommendedName>
        <fullName evidence="1">DNA primase/polymerase bifunctional N-terminal domain-containing protein</fullName>
    </recommendedName>
</protein>
<dbReference type="AlphaFoldDB" id="A0A9X2GRK4"/>
<dbReference type="InterPro" id="IPR015330">
    <property type="entry name" value="DNA_primase/pol_bifunc_N"/>
</dbReference>